<proteinExistence type="predicted"/>
<keyword evidence="3" id="KW-1185">Reference proteome</keyword>
<name>A0ABS8VWV8_9PROT</name>
<evidence type="ECO:0000313" key="2">
    <source>
        <dbReference type="EMBL" id="MCE0744558.1"/>
    </source>
</evidence>
<keyword evidence="1" id="KW-0472">Membrane</keyword>
<accession>A0ABS8VWV8</accession>
<sequence length="103" mass="11824">MNKKSDMFLFDRRRSVLLAKLPDRLEKGALWLLEPSRWWARVPSGLLFCAGGVLSFLPVLGIWMLPLGLLLLAEDVSFCRSISAKMMGWFARRKPELFGEQKI</sequence>
<comment type="caution">
    <text evidence="2">The sequence shown here is derived from an EMBL/GenBank/DDBJ whole genome shotgun (WGS) entry which is preliminary data.</text>
</comment>
<dbReference type="Proteomes" id="UP001521074">
    <property type="component" value="Unassembled WGS sequence"/>
</dbReference>
<keyword evidence="1" id="KW-0812">Transmembrane</keyword>
<evidence type="ECO:0000313" key="3">
    <source>
        <dbReference type="Proteomes" id="UP001521074"/>
    </source>
</evidence>
<dbReference type="EMBL" id="JAJSOJ010000040">
    <property type="protein sequence ID" value="MCE0744558.1"/>
    <property type="molecule type" value="Genomic_DNA"/>
</dbReference>
<protein>
    <submittedName>
        <fullName evidence="2">Uncharacterized protein</fullName>
    </submittedName>
</protein>
<feature type="transmembrane region" description="Helical" evidence="1">
    <location>
        <begin position="45"/>
        <end position="73"/>
    </location>
</feature>
<dbReference type="RefSeq" id="WP_232878362.1">
    <property type="nucleotide sequence ID" value="NZ_JAJSOJ010000040.1"/>
</dbReference>
<gene>
    <name evidence="2" type="ORF">LWC05_11750</name>
</gene>
<organism evidence="2 3">
    <name type="scientific">Acetobacter sicerae</name>
    <dbReference type="NCBI Taxonomy" id="85325"/>
    <lineage>
        <taxon>Bacteria</taxon>
        <taxon>Pseudomonadati</taxon>
        <taxon>Pseudomonadota</taxon>
        <taxon>Alphaproteobacteria</taxon>
        <taxon>Acetobacterales</taxon>
        <taxon>Acetobacteraceae</taxon>
        <taxon>Acetobacter</taxon>
    </lineage>
</organism>
<keyword evidence="1" id="KW-1133">Transmembrane helix</keyword>
<reference evidence="2 3" key="1">
    <citation type="submission" date="2021-12" db="EMBL/GenBank/DDBJ databases">
        <title>Genome sequence of Acetobacter sicerae DmPark20a_162.</title>
        <authorList>
            <person name="Chaston J.M."/>
        </authorList>
    </citation>
    <scope>NUCLEOTIDE SEQUENCE [LARGE SCALE GENOMIC DNA]</scope>
    <source>
        <strain evidence="2 3">DmPark20a_162</strain>
    </source>
</reference>
<evidence type="ECO:0000256" key="1">
    <source>
        <dbReference type="SAM" id="Phobius"/>
    </source>
</evidence>